<gene>
    <name evidence="1" type="primary">MAIL3_28</name>
    <name evidence="1" type="ORF">CK203_072648</name>
</gene>
<dbReference type="Proteomes" id="UP000288805">
    <property type="component" value="Unassembled WGS sequence"/>
</dbReference>
<organism evidence="1 2">
    <name type="scientific">Vitis vinifera</name>
    <name type="common">Grape</name>
    <dbReference type="NCBI Taxonomy" id="29760"/>
    <lineage>
        <taxon>Eukaryota</taxon>
        <taxon>Viridiplantae</taxon>
        <taxon>Streptophyta</taxon>
        <taxon>Embryophyta</taxon>
        <taxon>Tracheophyta</taxon>
        <taxon>Spermatophyta</taxon>
        <taxon>Magnoliopsida</taxon>
        <taxon>eudicotyledons</taxon>
        <taxon>Gunneridae</taxon>
        <taxon>Pentapetalae</taxon>
        <taxon>rosids</taxon>
        <taxon>Vitales</taxon>
        <taxon>Vitaceae</taxon>
        <taxon>Viteae</taxon>
        <taxon>Vitis</taxon>
    </lineage>
</organism>
<evidence type="ECO:0000313" key="1">
    <source>
        <dbReference type="EMBL" id="RVW53055.1"/>
    </source>
</evidence>
<dbReference type="PANTHER" id="PTHR46033:SF8">
    <property type="entry name" value="PROTEIN MAINTENANCE OF MERISTEMS-LIKE"/>
    <property type="match status" value="1"/>
</dbReference>
<protein>
    <submittedName>
        <fullName evidence="1">Serine/threonine-protein phosphatase 7 long form-like</fullName>
    </submittedName>
</protein>
<name>A0A438EZD2_VITVI</name>
<dbReference type="InterPro" id="IPR044824">
    <property type="entry name" value="MAIN-like"/>
</dbReference>
<evidence type="ECO:0000313" key="2">
    <source>
        <dbReference type="Proteomes" id="UP000288805"/>
    </source>
</evidence>
<sequence>MTITLQDVAIILRLHIHGLPITRTYDIDWSLLCYELVSVTPPTSEIKRSTIPTRWLCHQFSHPPIDSNDVTLEWYAQAFILALLVVVLGETPRGSTQFWSTTSSSVAQHLDHDTTDDLLVKGPIRVHHGLLVEDQGLQDKALLDAGLPTDPLGCRWKVLLSWALNPSRVMTFYQDKLDAQTYDQVYGSLTWET</sequence>
<proteinExistence type="predicted"/>
<dbReference type="AlphaFoldDB" id="A0A438EZD2"/>
<comment type="caution">
    <text evidence="1">The sequence shown here is derived from an EMBL/GenBank/DDBJ whole genome shotgun (WGS) entry which is preliminary data.</text>
</comment>
<reference evidence="1 2" key="1">
    <citation type="journal article" date="2018" name="PLoS Genet.">
        <title>Population sequencing reveals clonal diversity and ancestral inbreeding in the grapevine cultivar Chardonnay.</title>
        <authorList>
            <person name="Roach M.J."/>
            <person name="Johnson D.L."/>
            <person name="Bohlmann J."/>
            <person name="van Vuuren H.J."/>
            <person name="Jones S.J."/>
            <person name="Pretorius I.S."/>
            <person name="Schmidt S.A."/>
            <person name="Borneman A.R."/>
        </authorList>
    </citation>
    <scope>NUCLEOTIDE SEQUENCE [LARGE SCALE GENOMIC DNA]</scope>
    <source>
        <strain evidence="2">cv. Chardonnay</strain>
        <tissue evidence="1">Leaf</tissue>
    </source>
</reference>
<dbReference type="PANTHER" id="PTHR46033">
    <property type="entry name" value="PROTEIN MAIN-LIKE 2"/>
    <property type="match status" value="1"/>
</dbReference>
<accession>A0A438EZD2</accession>
<dbReference type="EMBL" id="QGNW01001159">
    <property type="protein sequence ID" value="RVW53055.1"/>
    <property type="molecule type" value="Genomic_DNA"/>
</dbReference>
<dbReference type="GO" id="GO:0010073">
    <property type="term" value="P:meristem maintenance"/>
    <property type="evidence" value="ECO:0007669"/>
    <property type="project" value="InterPro"/>
</dbReference>